<dbReference type="AlphaFoldDB" id="A0A2M4DC09"/>
<sequence length="67" mass="7266">MCAALLPAVFCCIVPLLSVNGVTPPSYRAKFVCLIKLYRSSYPAIICSMRCASIRRSHVVDSVAMGD</sequence>
<accession>A0A2M4DC09</accession>
<organism evidence="2">
    <name type="scientific">Anopheles darlingi</name>
    <name type="common">Mosquito</name>
    <dbReference type="NCBI Taxonomy" id="43151"/>
    <lineage>
        <taxon>Eukaryota</taxon>
        <taxon>Metazoa</taxon>
        <taxon>Ecdysozoa</taxon>
        <taxon>Arthropoda</taxon>
        <taxon>Hexapoda</taxon>
        <taxon>Insecta</taxon>
        <taxon>Pterygota</taxon>
        <taxon>Neoptera</taxon>
        <taxon>Endopterygota</taxon>
        <taxon>Diptera</taxon>
        <taxon>Nematocera</taxon>
        <taxon>Culicoidea</taxon>
        <taxon>Culicidae</taxon>
        <taxon>Anophelinae</taxon>
        <taxon>Anopheles</taxon>
    </lineage>
</organism>
<evidence type="ECO:0000313" key="2">
    <source>
        <dbReference type="EMBL" id="MBW75107.1"/>
    </source>
</evidence>
<proteinExistence type="predicted"/>
<name>A0A2M4DC09_ANODA</name>
<reference evidence="2" key="1">
    <citation type="submission" date="2018-01" db="EMBL/GenBank/DDBJ databases">
        <title>An insight into the sialome of Amazonian anophelines.</title>
        <authorList>
            <person name="Ribeiro J.M."/>
            <person name="Scarpassa V."/>
            <person name="Calvo E."/>
        </authorList>
    </citation>
    <scope>NUCLEOTIDE SEQUENCE</scope>
</reference>
<evidence type="ECO:0000256" key="1">
    <source>
        <dbReference type="SAM" id="SignalP"/>
    </source>
</evidence>
<keyword evidence="1" id="KW-0732">Signal</keyword>
<protein>
    <submittedName>
        <fullName evidence="2">Putative secreted protein</fullName>
    </submittedName>
</protein>
<dbReference type="EMBL" id="GGFL01010929">
    <property type="protein sequence ID" value="MBW75107.1"/>
    <property type="molecule type" value="Transcribed_RNA"/>
</dbReference>
<feature type="signal peptide" evidence="1">
    <location>
        <begin position="1"/>
        <end position="21"/>
    </location>
</feature>
<feature type="chain" id="PRO_5014733962" evidence="1">
    <location>
        <begin position="22"/>
        <end position="67"/>
    </location>
</feature>